<organism evidence="1 2">
    <name type="scientific">Ataeniobius toweri</name>
    <dbReference type="NCBI Taxonomy" id="208326"/>
    <lineage>
        <taxon>Eukaryota</taxon>
        <taxon>Metazoa</taxon>
        <taxon>Chordata</taxon>
        <taxon>Craniata</taxon>
        <taxon>Vertebrata</taxon>
        <taxon>Euteleostomi</taxon>
        <taxon>Actinopterygii</taxon>
        <taxon>Neopterygii</taxon>
        <taxon>Teleostei</taxon>
        <taxon>Neoteleostei</taxon>
        <taxon>Acanthomorphata</taxon>
        <taxon>Ovalentaria</taxon>
        <taxon>Atherinomorphae</taxon>
        <taxon>Cyprinodontiformes</taxon>
        <taxon>Goodeidae</taxon>
        <taxon>Ataeniobius</taxon>
    </lineage>
</organism>
<dbReference type="EMBL" id="JAHUTI010008411">
    <property type="protein sequence ID" value="MED6234469.1"/>
    <property type="molecule type" value="Genomic_DNA"/>
</dbReference>
<protein>
    <submittedName>
        <fullName evidence="1">Uncharacterized protein</fullName>
    </submittedName>
</protein>
<accession>A0ABU7A8Q0</accession>
<name>A0ABU7A8Q0_9TELE</name>
<proteinExistence type="predicted"/>
<reference evidence="1 2" key="1">
    <citation type="submission" date="2021-07" db="EMBL/GenBank/DDBJ databases">
        <authorList>
            <person name="Palmer J.M."/>
        </authorList>
    </citation>
    <scope>NUCLEOTIDE SEQUENCE [LARGE SCALE GENOMIC DNA]</scope>
    <source>
        <strain evidence="1 2">AT_MEX2019</strain>
        <tissue evidence="1">Muscle</tissue>
    </source>
</reference>
<comment type="caution">
    <text evidence="1">The sequence shown here is derived from an EMBL/GenBank/DDBJ whole genome shotgun (WGS) entry which is preliminary data.</text>
</comment>
<sequence length="101" mass="11518">MGKKYIACARICRSHDINITSSQNTKTAHFLKHTEEQSNNWMDTDGLIEFYFRLGRSYKEILRSLASQSINLSCLHFLTVGGRETQGRCFLQGRNGCSLRG</sequence>
<evidence type="ECO:0000313" key="1">
    <source>
        <dbReference type="EMBL" id="MED6234469.1"/>
    </source>
</evidence>
<dbReference type="Proteomes" id="UP001345963">
    <property type="component" value="Unassembled WGS sequence"/>
</dbReference>
<gene>
    <name evidence="1" type="ORF">ATANTOWER_030844</name>
</gene>
<keyword evidence="2" id="KW-1185">Reference proteome</keyword>
<evidence type="ECO:0000313" key="2">
    <source>
        <dbReference type="Proteomes" id="UP001345963"/>
    </source>
</evidence>